<dbReference type="InterPro" id="IPR006128">
    <property type="entry name" value="Lipoprotein_PsaA-like"/>
</dbReference>
<dbReference type="PRINTS" id="PR00691">
    <property type="entry name" value="ADHESINB"/>
</dbReference>
<dbReference type="InterPro" id="IPR006127">
    <property type="entry name" value="ZnuA-like"/>
</dbReference>
<dbReference type="RefSeq" id="WP_214474564.1">
    <property type="nucleotide sequence ID" value="NZ_CP071709.1"/>
</dbReference>
<organism evidence="7 8">
    <name type="scientific">Cytobacillus gottheilii</name>
    <dbReference type="NCBI Taxonomy" id="859144"/>
    <lineage>
        <taxon>Bacteria</taxon>
        <taxon>Bacillati</taxon>
        <taxon>Bacillota</taxon>
        <taxon>Bacilli</taxon>
        <taxon>Bacillales</taxon>
        <taxon>Bacillaceae</taxon>
        <taxon>Cytobacillus</taxon>
    </lineage>
</organism>
<protein>
    <submittedName>
        <fullName evidence="7">Zinc ABC transporter substrate-binding protein</fullName>
    </submittedName>
</protein>
<dbReference type="InterPro" id="IPR050492">
    <property type="entry name" value="Bact_metal-bind_prot9"/>
</dbReference>
<proteinExistence type="inferred from homology"/>
<keyword evidence="3" id="KW-0479">Metal-binding</keyword>
<dbReference type="PANTHER" id="PTHR42953:SF1">
    <property type="entry name" value="METAL-BINDING PROTEIN HI_0362-RELATED"/>
    <property type="match status" value="1"/>
</dbReference>
<dbReference type="InterPro" id="IPR006129">
    <property type="entry name" value="AdhesinB"/>
</dbReference>
<keyword evidence="2 5" id="KW-0813">Transport</keyword>
<dbReference type="SUPFAM" id="SSF53807">
    <property type="entry name" value="Helical backbone' metal receptor"/>
    <property type="match status" value="1"/>
</dbReference>
<name>A0ABX8F7Z6_9BACI</name>
<comment type="subcellular location">
    <subcellularLocation>
        <location evidence="1">Cell envelope</location>
    </subcellularLocation>
</comment>
<evidence type="ECO:0000256" key="3">
    <source>
        <dbReference type="ARBA" id="ARBA00022723"/>
    </source>
</evidence>
<accession>A0ABX8F7Z6</accession>
<comment type="similarity">
    <text evidence="5">Belongs to the bacterial solute-binding protein 9 family.</text>
</comment>
<evidence type="ECO:0000256" key="1">
    <source>
        <dbReference type="ARBA" id="ARBA00004196"/>
    </source>
</evidence>
<dbReference type="Pfam" id="PF01297">
    <property type="entry name" value="ZnuA"/>
    <property type="match status" value="1"/>
</dbReference>
<dbReference type="PROSITE" id="PS51257">
    <property type="entry name" value="PROKAR_LIPOPROTEIN"/>
    <property type="match status" value="1"/>
</dbReference>
<evidence type="ECO:0000313" key="7">
    <source>
        <dbReference type="EMBL" id="QVY60099.1"/>
    </source>
</evidence>
<gene>
    <name evidence="7" type="ORF">J1899_13760</name>
</gene>
<reference evidence="7 8" key="1">
    <citation type="submission" date="2021-03" db="EMBL/GenBank/DDBJ databases">
        <title>The first data on the complete genome of the tetrodotoxin-producing bacterium.</title>
        <authorList>
            <person name="Melnikova D.I."/>
            <person name="Nijland R."/>
            <person name="Magarlamov T.Y."/>
        </authorList>
    </citation>
    <scope>NUCLEOTIDE SEQUENCE [LARGE SCALE GENOMIC DNA]</scope>
    <source>
        <strain evidence="7 8">1839</strain>
    </source>
</reference>
<feature type="chain" id="PRO_5046995643" evidence="6">
    <location>
        <begin position="25"/>
        <end position="311"/>
    </location>
</feature>
<evidence type="ECO:0000256" key="2">
    <source>
        <dbReference type="ARBA" id="ARBA00022448"/>
    </source>
</evidence>
<dbReference type="PRINTS" id="PR00690">
    <property type="entry name" value="ADHESNFAMILY"/>
</dbReference>
<keyword evidence="8" id="KW-1185">Reference proteome</keyword>
<evidence type="ECO:0000256" key="5">
    <source>
        <dbReference type="RuleBase" id="RU003512"/>
    </source>
</evidence>
<evidence type="ECO:0000256" key="4">
    <source>
        <dbReference type="ARBA" id="ARBA00022729"/>
    </source>
</evidence>
<evidence type="ECO:0000313" key="8">
    <source>
        <dbReference type="Proteomes" id="UP000679247"/>
    </source>
</evidence>
<evidence type="ECO:0000256" key="6">
    <source>
        <dbReference type="SAM" id="SignalP"/>
    </source>
</evidence>
<feature type="signal peptide" evidence="6">
    <location>
        <begin position="1"/>
        <end position="24"/>
    </location>
</feature>
<dbReference type="Gene3D" id="3.40.50.1980">
    <property type="entry name" value="Nitrogenase molybdenum iron protein domain"/>
    <property type="match status" value="2"/>
</dbReference>
<dbReference type="EMBL" id="CP071709">
    <property type="protein sequence ID" value="QVY60099.1"/>
    <property type="molecule type" value="Genomic_DNA"/>
</dbReference>
<sequence>MKKLLGLTIAMLVMVLAACSGESASEDSTQSDDEKLTVTTTIGQIADGVKNIGGDKVEVISLMGPGTDPHLYKATQGDIAKFEEADVIFYNGLHLEGKILEVLEKMNADKPTYAIAENVSEGELLEDAEDRSAADPHVWFDIDLWKQALKKVEEGLIEADPDNQAFYEENAQKYYAELDDLKEFAAEEMSSIPEDQRVLVTAHDAFGYFGNAYDMEVMGLQGISTESEYGLGDVQSLVDTLTEREIKAVFVESSISEKSINAVIEGAKDKGHTVTIGGELYSDAMGEEGTEEGTYIGMYRHNVETIADALK</sequence>
<dbReference type="Proteomes" id="UP000679247">
    <property type="component" value="Chromosome"/>
</dbReference>
<dbReference type="PANTHER" id="PTHR42953">
    <property type="entry name" value="HIGH-AFFINITY ZINC UPTAKE SYSTEM PROTEIN ZNUA-RELATED"/>
    <property type="match status" value="1"/>
</dbReference>
<keyword evidence="4 6" id="KW-0732">Signal</keyword>